<evidence type="ECO:0000313" key="3">
    <source>
        <dbReference type="EMBL" id="TDK56359.1"/>
    </source>
</evidence>
<evidence type="ECO:0000313" key="5">
    <source>
        <dbReference type="Proteomes" id="UP001178888"/>
    </source>
</evidence>
<gene>
    <name evidence="3" type="ORF">E2K98_26785</name>
    <name evidence="2" type="ORF">RCG21_15455</name>
</gene>
<evidence type="ECO:0000313" key="4">
    <source>
        <dbReference type="Proteomes" id="UP000295132"/>
    </source>
</evidence>
<name>A0A4R5VJH5_9BACI</name>
<feature type="transmembrane region" description="Helical" evidence="1">
    <location>
        <begin position="67"/>
        <end position="85"/>
    </location>
</feature>
<feature type="transmembrane region" description="Helical" evidence="1">
    <location>
        <begin position="127"/>
        <end position="148"/>
    </location>
</feature>
<proteinExistence type="predicted"/>
<dbReference type="AlphaFoldDB" id="A0A4R5VJH5"/>
<keyword evidence="1" id="KW-1133">Transmembrane helix</keyword>
<sequence length="154" mass="17651">MRKTNKIEAVFWSIALPGFGQILNGQLIKGMLFIFLEFLINVMSSFNKAIMLSFLGEISEAVQIIDYQWLMFYPCVYMFAMYDAFKHAGENSGPFSFLPFAFGAYFVTVGLMYSTKFTIFGVFFGPIFLPMLFLIPGLLVGFLIRYLLKKCKKN</sequence>
<dbReference type="Proteomes" id="UP001178888">
    <property type="component" value="Unassembled WGS sequence"/>
</dbReference>
<dbReference type="EMBL" id="JAVGVR010000001">
    <property type="protein sequence ID" value="MDQ6597742.1"/>
    <property type="molecule type" value="Genomic_DNA"/>
</dbReference>
<comment type="caution">
    <text evidence="3">The sequence shown here is derived from an EMBL/GenBank/DDBJ whole genome shotgun (WGS) entry which is preliminary data.</text>
</comment>
<evidence type="ECO:0000256" key="1">
    <source>
        <dbReference type="SAM" id="Phobius"/>
    </source>
</evidence>
<feature type="transmembrane region" description="Helical" evidence="1">
    <location>
        <begin position="32"/>
        <end position="55"/>
    </location>
</feature>
<reference evidence="2" key="2">
    <citation type="submission" date="2023-08" db="EMBL/GenBank/DDBJ databases">
        <title>Nitrogen cycling bacteria in agricultural field soils.</title>
        <authorList>
            <person name="Jang J."/>
        </authorList>
    </citation>
    <scope>NUCLEOTIDE SEQUENCE</scope>
    <source>
        <strain evidence="2">PS3-36</strain>
    </source>
</reference>
<organism evidence="3 4">
    <name type="scientific">Bacillus salipaludis</name>
    <dbReference type="NCBI Taxonomy" id="2547811"/>
    <lineage>
        <taxon>Bacteria</taxon>
        <taxon>Bacillati</taxon>
        <taxon>Bacillota</taxon>
        <taxon>Bacilli</taxon>
        <taxon>Bacillales</taxon>
        <taxon>Bacillaceae</taxon>
        <taxon>Bacillus</taxon>
    </lineage>
</organism>
<dbReference type="EMBL" id="SMYO01000023">
    <property type="protein sequence ID" value="TDK56359.1"/>
    <property type="molecule type" value="Genomic_DNA"/>
</dbReference>
<accession>A0A4R5VJH5</accession>
<keyword evidence="1" id="KW-0812">Transmembrane</keyword>
<keyword evidence="5" id="KW-1185">Reference proteome</keyword>
<dbReference type="RefSeq" id="WP_133339572.1">
    <property type="nucleotide sequence ID" value="NZ_JAVGVR010000001.1"/>
</dbReference>
<feature type="transmembrane region" description="Helical" evidence="1">
    <location>
        <begin position="97"/>
        <end position="115"/>
    </location>
</feature>
<reference evidence="3 4" key="1">
    <citation type="submission" date="2019-03" db="EMBL/GenBank/DDBJ databases">
        <title>Bacillus niacini sp. nov. a Nicotinate-Metabolizing Mesophile Isolated from Soil.</title>
        <authorList>
            <person name="Zhang G."/>
        </authorList>
    </citation>
    <scope>NUCLEOTIDE SEQUENCE [LARGE SCALE GENOMIC DNA]</scope>
    <source>
        <strain evidence="3 4">WN066</strain>
    </source>
</reference>
<keyword evidence="1" id="KW-0472">Membrane</keyword>
<protein>
    <submittedName>
        <fullName evidence="3">Uncharacterized protein</fullName>
    </submittedName>
</protein>
<dbReference type="Proteomes" id="UP000295132">
    <property type="component" value="Unassembled WGS sequence"/>
</dbReference>
<evidence type="ECO:0000313" key="2">
    <source>
        <dbReference type="EMBL" id="MDQ6597742.1"/>
    </source>
</evidence>